<feature type="region of interest" description="Disordered" evidence="1">
    <location>
        <begin position="582"/>
        <end position="611"/>
    </location>
</feature>
<evidence type="ECO:0000256" key="3">
    <source>
        <dbReference type="SAM" id="SignalP"/>
    </source>
</evidence>
<gene>
    <name evidence="4" type="ORF">EV386_2867</name>
</gene>
<dbReference type="AlphaFoldDB" id="A0A4Q7M544"/>
<keyword evidence="5" id="KW-1185">Reference proteome</keyword>
<keyword evidence="2" id="KW-1133">Transmembrane helix</keyword>
<sequence>MSRIAAACAAAVMVAVLGACGARLDTVLDVAADGSGSRVMTLTLSTDDRDEYVSGGNAALDASIRRHLPPELTYAGLSEKPGTPQGDGTPEESGEVAADFTLEFGSLKEYRAKVASLLAASGETQIPTIDLRIEDTLFLQGVVVRENFTSRDLLAWLEQGLVDDGVVDDGARGNVIEEGDSTVRAAGRTFEAYQPLGVDQIRDVGMRAVTLRTELSDDGQATRTIDYAMGADAYATNPDQFDAFLAEATPAGGDLREGPEVDGAQTWTMTITAPAADLAQATSQALGGGEATFTVGRSFTANPPAMRLTVTSTADCSLCSPQAYPVRDTLVLPRQWQPEGAWGEGQESGAGEYDLGQEGASLTFVRPVPITSAHVTTHAFPDLTFAQTVVLTLAASTDDVVGEDFEAMLSGGDGSSLRVDRGDDAAVYTLTIERASAHGLDAAARAAGLAGLGATGWRVDGDGFFRARLRASVEDPFGGWGVADVRSVVLGAGGLSVDDAAEGSESVVAELSGWKTAGLITLGIIAAAVVALAAAAYLLRARLVPVWRRVRDGARARAVDAAKRGRERAAATAAAMAASAAATTPAGASPADPAGSEEGAAAEAWSEALLR</sequence>
<dbReference type="Proteomes" id="UP000293852">
    <property type="component" value="Unassembled WGS sequence"/>
</dbReference>
<feature type="transmembrane region" description="Helical" evidence="2">
    <location>
        <begin position="517"/>
        <end position="539"/>
    </location>
</feature>
<evidence type="ECO:0000313" key="5">
    <source>
        <dbReference type="Proteomes" id="UP000293852"/>
    </source>
</evidence>
<keyword evidence="3" id="KW-0732">Signal</keyword>
<comment type="caution">
    <text evidence="4">The sequence shown here is derived from an EMBL/GenBank/DDBJ whole genome shotgun (WGS) entry which is preliminary data.</text>
</comment>
<proteinExistence type="predicted"/>
<feature type="chain" id="PRO_5039544269" evidence="3">
    <location>
        <begin position="22"/>
        <end position="611"/>
    </location>
</feature>
<keyword evidence="2" id="KW-0812">Transmembrane</keyword>
<evidence type="ECO:0000256" key="1">
    <source>
        <dbReference type="SAM" id="MobiDB-lite"/>
    </source>
</evidence>
<name>A0A4Q7M544_9MICO</name>
<feature type="signal peptide" evidence="3">
    <location>
        <begin position="1"/>
        <end position="21"/>
    </location>
</feature>
<evidence type="ECO:0000256" key="2">
    <source>
        <dbReference type="SAM" id="Phobius"/>
    </source>
</evidence>
<accession>A0A4Q7M544</accession>
<reference evidence="4 5" key="1">
    <citation type="submission" date="2019-02" db="EMBL/GenBank/DDBJ databases">
        <title>Sequencing the genomes of 1000 actinobacteria strains.</title>
        <authorList>
            <person name="Klenk H.-P."/>
        </authorList>
    </citation>
    <scope>NUCLEOTIDE SEQUENCE [LARGE SCALE GENOMIC DNA]</scope>
    <source>
        <strain evidence="4 5">DSM 16932</strain>
    </source>
</reference>
<evidence type="ECO:0000313" key="4">
    <source>
        <dbReference type="EMBL" id="RZS62531.1"/>
    </source>
</evidence>
<organism evidence="4 5">
    <name type="scientific">Xylanimonas ulmi</name>
    <dbReference type="NCBI Taxonomy" id="228973"/>
    <lineage>
        <taxon>Bacteria</taxon>
        <taxon>Bacillati</taxon>
        <taxon>Actinomycetota</taxon>
        <taxon>Actinomycetes</taxon>
        <taxon>Micrococcales</taxon>
        <taxon>Promicromonosporaceae</taxon>
        <taxon>Xylanimonas</taxon>
    </lineage>
</organism>
<dbReference type="OrthoDB" id="2030345at2"/>
<dbReference type="PROSITE" id="PS51257">
    <property type="entry name" value="PROKAR_LIPOPROTEIN"/>
    <property type="match status" value="1"/>
</dbReference>
<feature type="region of interest" description="Disordered" evidence="1">
    <location>
        <begin position="74"/>
        <end position="93"/>
    </location>
</feature>
<protein>
    <submittedName>
        <fullName evidence="4">Uncharacterized protein</fullName>
    </submittedName>
</protein>
<keyword evidence="2" id="KW-0472">Membrane</keyword>
<dbReference type="RefSeq" id="WP_130416016.1">
    <property type="nucleotide sequence ID" value="NZ_SGWX01000001.1"/>
</dbReference>
<dbReference type="EMBL" id="SGWX01000001">
    <property type="protein sequence ID" value="RZS62531.1"/>
    <property type="molecule type" value="Genomic_DNA"/>
</dbReference>